<gene>
    <name evidence="2" type="ORF">AVDCRST_MAG76-469</name>
</gene>
<reference evidence="2" key="1">
    <citation type="submission" date="2020-02" db="EMBL/GenBank/DDBJ databases">
        <authorList>
            <person name="Meier V. D."/>
        </authorList>
    </citation>
    <scope>NUCLEOTIDE SEQUENCE</scope>
    <source>
        <strain evidence="2">AVDCRST_MAG76</strain>
    </source>
</reference>
<protein>
    <recommendedName>
        <fullName evidence="1">AB hydrolase-1 domain-containing protein</fullName>
    </recommendedName>
</protein>
<evidence type="ECO:0000313" key="2">
    <source>
        <dbReference type="EMBL" id="CAA9217007.1"/>
    </source>
</evidence>
<dbReference type="PRINTS" id="PR00111">
    <property type="entry name" value="ABHYDROLASE"/>
</dbReference>
<dbReference type="Gene3D" id="3.40.50.1820">
    <property type="entry name" value="alpha/beta hydrolase"/>
    <property type="match status" value="1"/>
</dbReference>
<proteinExistence type="predicted"/>
<feature type="domain" description="AB hydrolase-1" evidence="1">
    <location>
        <begin position="16"/>
        <end position="240"/>
    </location>
</feature>
<evidence type="ECO:0000259" key="1">
    <source>
        <dbReference type="Pfam" id="PF00561"/>
    </source>
</evidence>
<organism evidence="2">
    <name type="scientific">uncultured Acidimicrobiales bacterium</name>
    <dbReference type="NCBI Taxonomy" id="310071"/>
    <lineage>
        <taxon>Bacteria</taxon>
        <taxon>Bacillati</taxon>
        <taxon>Actinomycetota</taxon>
        <taxon>Acidimicrobiia</taxon>
        <taxon>Acidimicrobiales</taxon>
        <taxon>environmental samples</taxon>
    </lineage>
</organism>
<dbReference type="PANTHER" id="PTHR43433:SF5">
    <property type="entry name" value="AB HYDROLASE-1 DOMAIN-CONTAINING PROTEIN"/>
    <property type="match status" value="1"/>
</dbReference>
<dbReference type="GO" id="GO:0003824">
    <property type="term" value="F:catalytic activity"/>
    <property type="evidence" value="ECO:0007669"/>
    <property type="project" value="UniProtKB-ARBA"/>
</dbReference>
<dbReference type="AlphaFoldDB" id="A0A6J4H864"/>
<accession>A0A6J4H864</accession>
<dbReference type="InterPro" id="IPR029058">
    <property type="entry name" value="AB_hydrolase_fold"/>
</dbReference>
<dbReference type="InterPro" id="IPR000073">
    <property type="entry name" value="AB_hydrolase_1"/>
</dbReference>
<sequence>MHAAPGSRRFDPAPAATAAAGVRLLSIDRPGYGGSDPLPAGVAPTITRFADDAAAVLDHLGITDVAVVGWSAGGRVAAALAARRPELMRALVLAATPAPDEDVPWIPEDQRPFIEFMKADPVGCLPALVEQLAEMAKAPGTVLVTGGDADAAMLAADPAIGQAVDAMVAEGFRQGPIGLALDLVSYTATPWGFDPAAVGTPTVCVYGVEDPIVTPAHGAWWASRIPGAEVWEVPATGHLVLGPVWEGLLGDVLT</sequence>
<name>A0A6J4H864_9ACTN</name>
<dbReference type="SUPFAM" id="SSF53474">
    <property type="entry name" value="alpha/beta-Hydrolases"/>
    <property type="match status" value="1"/>
</dbReference>
<dbReference type="PANTHER" id="PTHR43433">
    <property type="entry name" value="HYDROLASE, ALPHA/BETA FOLD FAMILY PROTEIN"/>
    <property type="match status" value="1"/>
</dbReference>
<dbReference type="EMBL" id="CADCSZ010000031">
    <property type="protein sequence ID" value="CAA9217007.1"/>
    <property type="molecule type" value="Genomic_DNA"/>
</dbReference>
<dbReference type="InterPro" id="IPR050471">
    <property type="entry name" value="AB_hydrolase"/>
</dbReference>
<dbReference type="Pfam" id="PF00561">
    <property type="entry name" value="Abhydrolase_1"/>
    <property type="match status" value="1"/>
</dbReference>